<dbReference type="OrthoDB" id="286171at2"/>
<protein>
    <submittedName>
        <fullName evidence="2">Uncharacterized protein</fullName>
    </submittedName>
</protein>
<dbReference type="RefSeq" id="WP_145265124.1">
    <property type="nucleotide sequence ID" value="NZ_CP036316.1"/>
</dbReference>
<feature type="chain" id="PRO_5021709647" evidence="1">
    <location>
        <begin position="26"/>
        <end position="420"/>
    </location>
</feature>
<dbReference type="EMBL" id="CP036316">
    <property type="protein sequence ID" value="QDT66208.1"/>
    <property type="molecule type" value="Genomic_DNA"/>
</dbReference>
<feature type="signal peptide" evidence="1">
    <location>
        <begin position="1"/>
        <end position="25"/>
    </location>
</feature>
<evidence type="ECO:0000256" key="1">
    <source>
        <dbReference type="SAM" id="SignalP"/>
    </source>
</evidence>
<gene>
    <name evidence="2" type="ORF">V22_34730</name>
</gene>
<evidence type="ECO:0000313" key="2">
    <source>
        <dbReference type="EMBL" id="QDT66208.1"/>
    </source>
</evidence>
<dbReference type="Proteomes" id="UP000319976">
    <property type="component" value="Chromosome"/>
</dbReference>
<dbReference type="KEGG" id="chya:V22_34730"/>
<dbReference type="AlphaFoldDB" id="A0A517TCW5"/>
<proteinExistence type="predicted"/>
<name>A0A517TCW5_9PLAN</name>
<evidence type="ECO:0000313" key="3">
    <source>
        <dbReference type="Proteomes" id="UP000319976"/>
    </source>
</evidence>
<reference evidence="2 3" key="1">
    <citation type="submission" date="2019-02" db="EMBL/GenBank/DDBJ databases">
        <title>Deep-cultivation of Planctomycetes and their phenomic and genomic characterization uncovers novel biology.</title>
        <authorList>
            <person name="Wiegand S."/>
            <person name="Jogler M."/>
            <person name="Boedeker C."/>
            <person name="Pinto D."/>
            <person name="Vollmers J."/>
            <person name="Rivas-Marin E."/>
            <person name="Kohn T."/>
            <person name="Peeters S.H."/>
            <person name="Heuer A."/>
            <person name="Rast P."/>
            <person name="Oberbeckmann S."/>
            <person name="Bunk B."/>
            <person name="Jeske O."/>
            <person name="Meyerdierks A."/>
            <person name="Storesund J.E."/>
            <person name="Kallscheuer N."/>
            <person name="Luecker S."/>
            <person name="Lage O.M."/>
            <person name="Pohl T."/>
            <person name="Merkel B.J."/>
            <person name="Hornburger P."/>
            <person name="Mueller R.-W."/>
            <person name="Bruemmer F."/>
            <person name="Labrenz M."/>
            <person name="Spormann A.M."/>
            <person name="Op den Camp H."/>
            <person name="Overmann J."/>
            <person name="Amann R."/>
            <person name="Jetten M.S.M."/>
            <person name="Mascher T."/>
            <person name="Medema M.H."/>
            <person name="Devos D.P."/>
            <person name="Kaster A.-K."/>
            <person name="Ovreas L."/>
            <person name="Rohde M."/>
            <person name="Galperin M.Y."/>
            <person name="Jogler C."/>
        </authorList>
    </citation>
    <scope>NUCLEOTIDE SEQUENCE [LARGE SCALE GENOMIC DNA]</scope>
    <source>
        <strain evidence="2 3">V22</strain>
    </source>
</reference>
<dbReference type="PROSITE" id="PS51257">
    <property type="entry name" value="PROKAR_LIPOPROTEIN"/>
    <property type="match status" value="1"/>
</dbReference>
<keyword evidence="3" id="KW-1185">Reference proteome</keyword>
<keyword evidence="1" id="KW-0732">Signal</keyword>
<sequence length="420" mass="46649" precursor="true">MFTKPPRFVFFVVLSIVACSLGNWGGEPANGQEVDLSPPPGPYLTGEKFEAKLDSVVPGVAWHNPPVERVLRNFADREGLSVVLDRRIDPAKPVNLEVGSETVRKVLNLIAAQVGAEVVTLGSVVYVGPPDHARILDELVEIGRHAATSARGDKLAKSMLQPHDFAWGDLTPPREILQQICDSIGMVIVESEEDIAVREEVATAPNGLPPNQETEEVALTFERIPHDLWRGAVLPDVDIITALTLVLGQFDLVCARIEDTNQFRLVPMTPEMMVPKTYLTDGKQKARTFLKRFPLSELKAKGRLWTITASLRDHHEIRAWFAGEDVNANDTDTPVVPLEDRSFTLSTQDAPVRSIMTKLETTGIKFDFDDAAIRRAGINLSQRISIDIREAKADRFFREIFEPLGLRAEYSGVTVKLIIY</sequence>
<dbReference type="Gene3D" id="3.55.50.30">
    <property type="match status" value="1"/>
</dbReference>
<organism evidence="2 3">
    <name type="scientific">Calycomorphotria hydatis</name>
    <dbReference type="NCBI Taxonomy" id="2528027"/>
    <lineage>
        <taxon>Bacteria</taxon>
        <taxon>Pseudomonadati</taxon>
        <taxon>Planctomycetota</taxon>
        <taxon>Planctomycetia</taxon>
        <taxon>Planctomycetales</taxon>
        <taxon>Planctomycetaceae</taxon>
        <taxon>Calycomorphotria</taxon>
    </lineage>
</organism>
<accession>A0A517TCW5</accession>